<evidence type="ECO:0000313" key="3">
    <source>
        <dbReference type="Proteomes" id="UP000241769"/>
    </source>
</evidence>
<reference evidence="2 3" key="1">
    <citation type="journal article" date="2018" name="Genome Biol. Evol.">
        <title>Multiple Roots of Fruiting Body Formation in Amoebozoa.</title>
        <authorList>
            <person name="Hillmann F."/>
            <person name="Forbes G."/>
            <person name="Novohradska S."/>
            <person name="Ferling I."/>
            <person name="Riege K."/>
            <person name="Groth M."/>
            <person name="Westermann M."/>
            <person name="Marz M."/>
            <person name="Spaller T."/>
            <person name="Winckler T."/>
            <person name="Schaap P."/>
            <person name="Glockner G."/>
        </authorList>
    </citation>
    <scope>NUCLEOTIDE SEQUENCE [LARGE SCALE GENOMIC DNA]</scope>
    <source>
        <strain evidence="2 3">Jena</strain>
    </source>
</reference>
<proteinExistence type="predicted"/>
<keyword evidence="1" id="KW-1133">Transmembrane helix</keyword>
<dbReference type="PANTHER" id="PTHR37471:SF1">
    <property type="entry name" value="AB HYDROLASE-1 DOMAIN-CONTAINING PROTEIN"/>
    <property type="match status" value="1"/>
</dbReference>
<name>A0A2P6NMG6_9EUKA</name>
<dbReference type="Gene3D" id="3.40.50.1820">
    <property type="entry name" value="alpha/beta hydrolase"/>
    <property type="match status" value="1"/>
</dbReference>
<feature type="transmembrane region" description="Helical" evidence="1">
    <location>
        <begin position="7"/>
        <end position="28"/>
    </location>
</feature>
<dbReference type="STRING" id="1890364.A0A2P6NMG6"/>
<comment type="caution">
    <text evidence="2">The sequence shown here is derived from an EMBL/GenBank/DDBJ whole genome shotgun (WGS) entry which is preliminary data.</text>
</comment>
<dbReference type="EMBL" id="MDYQ01000050">
    <property type="protein sequence ID" value="PRP85129.1"/>
    <property type="molecule type" value="Genomic_DNA"/>
</dbReference>
<evidence type="ECO:0008006" key="4">
    <source>
        <dbReference type="Google" id="ProtNLM"/>
    </source>
</evidence>
<evidence type="ECO:0000313" key="2">
    <source>
        <dbReference type="EMBL" id="PRP85129.1"/>
    </source>
</evidence>
<dbReference type="OrthoDB" id="6431331at2759"/>
<dbReference type="PANTHER" id="PTHR37471">
    <property type="entry name" value="UNNAMED PRODUCT"/>
    <property type="match status" value="1"/>
</dbReference>
<organism evidence="2 3">
    <name type="scientific">Planoprotostelium fungivorum</name>
    <dbReference type="NCBI Taxonomy" id="1890364"/>
    <lineage>
        <taxon>Eukaryota</taxon>
        <taxon>Amoebozoa</taxon>
        <taxon>Evosea</taxon>
        <taxon>Variosea</taxon>
        <taxon>Cavosteliida</taxon>
        <taxon>Cavosteliaceae</taxon>
        <taxon>Planoprotostelium</taxon>
    </lineage>
</organism>
<dbReference type="AlphaFoldDB" id="A0A2P6NMG6"/>
<feature type="transmembrane region" description="Helical" evidence="1">
    <location>
        <begin position="48"/>
        <end position="70"/>
    </location>
</feature>
<protein>
    <recommendedName>
        <fullName evidence="4">AB hydrolase-1 domain-containing protein</fullName>
    </recommendedName>
</protein>
<dbReference type="Proteomes" id="UP000241769">
    <property type="component" value="Unassembled WGS sequence"/>
</dbReference>
<gene>
    <name evidence="2" type="ORF">PROFUN_07200</name>
</gene>
<evidence type="ECO:0000256" key="1">
    <source>
        <dbReference type="SAM" id="Phobius"/>
    </source>
</evidence>
<keyword evidence="1" id="KW-0472">Membrane</keyword>
<keyword evidence="1" id="KW-0812">Transmembrane</keyword>
<feature type="transmembrane region" description="Helical" evidence="1">
    <location>
        <begin position="330"/>
        <end position="346"/>
    </location>
</feature>
<accession>A0A2P6NMG6</accession>
<sequence>MTIVARTLILTIRAVPWVLFSVLLLSFIEFITSLDIQPQWLFSLEHRTTVGTIIIYWSLFECIFFLYRIYHQRHLPSRTKWTNTKDERAETFRRCFDHLPTPDAWLGWFLDAQLCDIQFDNIAEWLCFALFNLSMTELQYHPNTIDLTKELHHYIQLIEEKMDHKFPPGYNDKVTSMRLNLDHVPPLHRPLLIYLVISLLDTFSQLQLFYKGYTHFVPDVSTGCRSYFPPTISYVPGLFRSSGSTLHYWYRPPTDPSQRGRAVVFVGGIGAGIYGAKHAIVRIAESSPGSPTYIVDNLAVGMRYVNYVPTPEETLEGVEKMLNRSERSDCVFIGLSLGSTLGAWLIRMKPSMVTHCIMVDPVCFMLHLPDVAYNFVYKQPKTANDWVRWYFVGREETVLSFLRNHFIWNRNILWKDQVPQGGRSAVFLSEEDSISPVHHVWTELTGRDVPRDDGRGVYIDEGNITTHWNFGLKHGQSMFIKRSKDIVVRLGTQFAKENG</sequence>
<dbReference type="InterPro" id="IPR029058">
    <property type="entry name" value="AB_hydrolase_fold"/>
</dbReference>
<keyword evidence="3" id="KW-1185">Reference proteome</keyword>
<dbReference type="SUPFAM" id="SSF53474">
    <property type="entry name" value="alpha/beta-Hydrolases"/>
    <property type="match status" value="1"/>
</dbReference>
<dbReference type="InParanoid" id="A0A2P6NMG6"/>